<dbReference type="Proteomes" id="UP000290572">
    <property type="component" value="Unassembled WGS sequence"/>
</dbReference>
<dbReference type="InterPro" id="IPR002350">
    <property type="entry name" value="Kazal_dom"/>
</dbReference>
<dbReference type="PROSITE" id="PS50026">
    <property type="entry name" value="EGF_3"/>
    <property type="match status" value="1"/>
</dbReference>
<dbReference type="Pfam" id="PF07648">
    <property type="entry name" value="Kazal_2"/>
    <property type="match status" value="2"/>
</dbReference>
<evidence type="ECO:0000256" key="12">
    <source>
        <dbReference type="ARBA" id="ARBA00022840"/>
    </source>
</evidence>
<evidence type="ECO:0000256" key="15">
    <source>
        <dbReference type="ARBA" id="ARBA00023157"/>
    </source>
</evidence>
<evidence type="ECO:0000256" key="19">
    <source>
        <dbReference type="ARBA" id="ARBA00041295"/>
    </source>
</evidence>
<protein>
    <recommendedName>
        <fullName evidence="19">Cell division protein kinase 5</fullName>
    </recommendedName>
</protein>
<dbReference type="Gene3D" id="3.30.60.30">
    <property type="match status" value="2"/>
</dbReference>
<evidence type="ECO:0000256" key="8">
    <source>
        <dbReference type="ARBA" id="ARBA00022729"/>
    </source>
</evidence>
<dbReference type="InterPro" id="IPR017441">
    <property type="entry name" value="Protein_kinase_ATP_BS"/>
</dbReference>
<reference evidence="27 28" key="1">
    <citation type="submission" date="2018-03" db="EMBL/GenBank/DDBJ databases">
        <title>Draft genome sequence of Rohu Carp (Labeo rohita).</title>
        <authorList>
            <person name="Das P."/>
            <person name="Kushwaha B."/>
            <person name="Joshi C.G."/>
            <person name="Kumar D."/>
            <person name="Nagpure N.S."/>
            <person name="Sahoo L."/>
            <person name="Das S.P."/>
            <person name="Bit A."/>
            <person name="Patnaik S."/>
            <person name="Meher P.K."/>
            <person name="Jayasankar P."/>
            <person name="Koringa P.G."/>
            <person name="Patel N.V."/>
            <person name="Hinsu A.T."/>
            <person name="Kumar R."/>
            <person name="Pandey M."/>
            <person name="Agarwal S."/>
            <person name="Srivastava S."/>
            <person name="Singh M."/>
            <person name="Iquebal M.A."/>
            <person name="Jaiswal S."/>
            <person name="Angadi U.B."/>
            <person name="Kumar N."/>
            <person name="Raza M."/>
            <person name="Shah T.M."/>
            <person name="Rai A."/>
            <person name="Jena J.K."/>
        </authorList>
    </citation>
    <scope>NUCLEOTIDE SEQUENCE [LARGE SCALE GENOMIC DNA]</scope>
    <source>
        <strain evidence="27">DASCIFA01</strain>
        <tissue evidence="27">Testis</tissue>
    </source>
</reference>
<feature type="domain" description="Kazal-like" evidence="26">
    <location>
        <begin position="332"/>
        <end position="379"/>
    </location>
</feature>
<dbReference type="GO" id="GO:0016020">
    <property type="term" value="C:membrane"/>
    <property type="evidence" value="ECO:0007669"/>
    <property type="project" value="UniProtKB-SubCell"/>
</dbReference>
<dbReference type="GO" id="GO:0006950">
    <property type="term" value="P:response to stress"/>
    <property type="evidence" value="ECO:0007669"/>
    <property type="project" value="UniProtKB-ARBA"/>
</dbReference>
<evidence type="ECO:0000256" key="2">
    <source>
        <dbReference type="ARBA" id="ARBA00006485"/>
    </source>
</evidence>
<dbReference type="PROSITE" id="PS51465">
    <property type="entry name" value="KAZAL_2"/>
    <property type="match status" value="2"/>
</dbReference>
<dbReference type="PROSITE" id="PS01186">
    <property type="entry name" value="EGF_2"/>
    <property type="match status" value="1"/>
</dbReference>
<dbReference type="FunFam" id="1.10.510.10:FF:002204">
    <property type="match status" value="1"/>
</dbReference>
<keyword evidence="8" id="KW-0732">Signal</keyword>
<dbReference type="InterPro" id="IPR011009">
    <property type="entry name" value="Kinase-like_dom_sf"/>
</dbReference>
<evidence type="ECO:0000256" key="21">
    <source>
        <dbReference type="PROSITE-ProRule" id="PRU10141"/>
    </source>
</evidence>
<dbReference type="SUPFAM" id="SSF57196">
    <property type="entry name" value="EGF/Laminin"/>
    <property type="match status" value="1"/>
</dbReference>
<evidence type="ECO:0000256" key="9">
    <source>
        <dbReference type="ARBA" id="ARBA00022737"/>
    </source>
</evidence>
<evidence type="ECO:0000256" key="17">
    <source>
        <dbReference type="ARBA" id="ARBA00023306"/>
    </source>
</evidence>
<dbReference type="PROSITE" id="PS00108">
    <property type="entry name" value="PROTEIN_KINASE_ST"/>
    <property type="match status" value="1"/>
</dbReference>
<dbReference type="GO" id="GO:0007409">
    <property type="term" value="P:axonogenesis"/>
    <property type="evidence" value="ECO:0007669"/>
    <property type="project" value="TreeGrafter"/>
</dbReference>
<keyword evidence="5" id="KW-0132">Cell division</keyword>
<keyword evidence="17" id="KW-0131">Cell cycle</keyword>
<comment type="caution">
    <text evidence="27">The sequence shown here is derived from an EMBL/GenBank/DDBJ whole genome shotgun (WGS) entry which is preliminary data.</text>
</comment>
<evidence type="ECO:0000256" key="11">
    <source>
        <dbReference type="ARBA" id="ARBA00022777"/>
    </source>
</evidence>
<keyword evidence="29" id="KW-1267">Proteomics identification</keyword>
<dbReference type="EMBL" id="QBIY01012521">
    <property type="protein sequence ID" value="RXN24687.1"/>
    <property type="molecule type" value="Genomic_DNA"/>
</dbReference>
<dbReference type="SMART" id="SM00220">
    <property type="entry name" value="S_TKc"/>
    <property type="match status" value="1"/>
</dbReference>
<name>A0A498N7U1_LABRO</name>
<dbReference type="PANTHER" id="PTHR24056:SF46">
    <property type="entry name" value="CYCLIN-DEPENDENT KINASE 5"/>
    <property type="match status" value="1"/>
</dbReference>
<keyword evidence="12 21" id="KW-0067">ATP-binding</keyword>
<evidence type="ECO:0000256" key="1">
    <source>
        <dbReference type="ARBA" id="ARBA00004479"/>
    </source>
</evidence>
<keyword evidence="16" id="KW-0325">Glycoprotein</keyword>
<dbReference type="GO" id="GO:0005737">
    <property type="term" value="C:cytoplasm"/>
    <property type="evidence" value="ECO:0007669"/>
    <property type="project" value="TreeGrafter"/>
</dbReference>
<dbReference type="GO" id="GO:0048489">
    <property type="term" value="P:synaptic vesicle transport"/>
    <property type="evidence" value="ECO:0007669"/>
    <property type="project" value="TreeGrafter"/>
</dbReference>
<dbReference type="InterPro" id="IPR050108">
    <property type="entry name" value="CDK"/>
</dbReference>
<dbReference type="SUPFAM" id="SSF100895">
    <property type="entry name" value="Kazal-type serine protease inhibitors"/>
    <property type="match status" value="2"/>
</dbReference>
<keyword evidence="15 20" id="KW-1015">Disulfide bond</keyword>
<dbReference type="CDD" id="cd00104">
    <property type="entry name" value="KAZAL_FS"/>
    <property type="match status" value="2"/>
</dbReference>
<evidence type="ECO:0000256" key="5">
    <source>
        <dbReference type="ARBA" id="ARBA00022618"/>
    </source>
</evidence>
<dbReference type="InterPro" id="IPR000742">
    <property type="entry name" value="EGF"/>
</dbReference>
<feature type="binding site" evidence="21">
    <location>
        <position position="33"/>
    </location>
    <ligand>
        <name>ATP</name>
        <dbReference type="ChEBI" id="CHEBI:30616"/>
    </ligand>
</feature>
<evidence type="ECO:0000313" key="27">
    <source>
        <dbReference type="EMBL" id="RXN24687.1"/>
    </source>
</evidence>
<feature type="transmembrane region" description="Helical" evidence="23">
    <location>
        <begin position="550"/>
        <end position="575"/>
    </location>
</feature>
<feature type="disulfide bond" evidence="20">
    <location>
        <begin position="523"/>
        <end position="532"/>
    </location>
</feature>
<evidence type="ECO:0000256" key="6">
    <source>
        <dbReference type="ARBA" id="ARBA00022679"/>
    </source>
</evidence>
<dbReference type="GO" id="GO:0005634">
    <property type="term" value="C:nucleus"/>
    <property type="evidence" value="ECO:0007669"/>
    <property type="project" value="TreeGrafter"/>
</dbReference>
<accession>A0A498N7U1</accession>
<evidence type="ECO:0000256" key="14">
    <source>
        <dbReference type="ARBA" id="ARBA00023136"/>
    </source>
</evidence>
<keyword evidence="4 20" id="KW-0245">EGF-like domain</keyword>
<dbReference type="Gene3D" id="1.10.510.10">
    <property type="entry name" value="Transferase(Phosphotransferase) domain 1"/>
    <property type="match status" value="1"/>
</dbReference>
<feature type="region of interest" description="Disordered" evidence="22">
    <location>
        <begin position="593"/>
        <end position="625"/>
    </location>
</feature>
<evidence type="ECO:0000259" key="26">
    <source>
        <dbReference type="PROSITE" id="PS51465"/>
    </source>
</evidence>
<evidence type="ECO:0000256" key="4">
    <source>
        <dbReference type="ARBA" id="ARBA00022536"/>
    </source>
</evidence>
<evidence type="ECO:0000256" key="20">
    <source>
        <dbReference type="PROSITE-ProRule" id="PRU00076"/>
    </source>
</evidence>
<dbReference type="FunFam" id="3.30.60.30:FF:000002">
    <property type="entry name" value="tomoregulin-2 isoform X1"/>
    <property type="match status" value="1"/>
</dbReference>
<evidence type="ECO:0000256" key="18">
    <source>
        <dbReference type="ARBA" id="ARBA00038484"/>
    </source>
</evidence>
<dbReference type="GO" id="GO:0051402">
    <property type="term" value="P:neuron apoptotic process"/>
    <property type="evidence" value="ECO:0007669"/>
    <property type="project" value="TreeGrafter"/>
</dbReference>
<keyword evidence="3" id="KW-0723">Serine/threonine-protein kinase</keyword>
<dbReference type="SUPFAM" id="SSF56112">
    <property type="entry name" value="Protein kinase-like (PK-like)"/>
    <property type="match status" value="1"/>
</dbReference>
<gene>
    <name evidence="27" type="ORF">ROHU_022099</name>
</gene>
<dbReference type="PROSITE" id="PS50011">
    <property type="entry name" value="PROTEIN_KINASE_DOM"/>
    <property type="match status" value="1"/>
</dbReference>
<evidence type="ECO:0000256" key="22">
    <source>
        <dbReference type="SAM" id="MobiDB-lite"/>
    </source>
</evidence>
<dbReference type="InterPro" id="IPR036058">
    <property type="entry name" value="Kazal_dom_sf"/>
</dbReference>
<evidence type="ECO:0000256" key="7">
    <source>
        <dbReference type="ARBA" id="ARBA00022692"/>
    </source>
</evidence>
<organism evidence="27 28">
    <name type="scientific">Labeo rohita</name>
    <name type="common">Indian major carp</name>
    <name type="synonym">Cyprinus rohita</name>
    <dbReference type="NCBI Taxonomy" id="84645"/>
    <lineage>
        <taxon>Eukaryota</taxon>
        <taxon>Metazoa</taxon>
        <taxon>Chordata</taxon>
        <taxon>Craniata</taxon>
        <taxon>Vertebrata</taxon>
        <taxon>Euteleostomi</taxon>
        <taxon>Actinopterygii</taxon>
        <taxon>Neopterygii</taxon>
        <taxon>Teleostei</taxon>
        <taxon>Ostariophysi</taxon>
        <taxon>Cypriniformes</taxon>
        <taxon>Cyprinidae</taxon>
        <taxon>Labeoninae</taxon>
        <taxon>Labeonini</taxon>
        <taxon>Labeo</taxon>
    </lineage>
</organism>
<evidence type="ECO:0000259" key="24">
    <source>
        <dbReference type="PROSITE" id="PS50011"/>
    </source>
</evidence>
<keyword evidence="7 23" id="KW-0812">Transmembrane</keyword>
<dbReference type="GO" id="GO:0051301">
    <property type="term" value="P:cell division"/>
    <property type="evidence" value="ECO:0007669"/>
    <property type="project" value="UniProtKB-KW"/>
</dbReference>
<dbReference type="Gene3D" id="3.30.200.20">
    <property type="entry name" value="Phosphorylase Kinase, domain 1"/>
    <property type="match status" value="1"/>
</dbReference>
<keyword evidence="10 21" id="KW-0547">Nucleotide-binding</keyword>
<evidence type="ECO:0000256" key="10">
    <source>
        <dbReference type="ARBA" id="ARBA00022741"/>
    </source>
</evidence>
<evidence type="ECO:0000256" key="16">
    <source>
        <dbReference type="ARBA" id="ARBA00023180"/>
    </source>
</evidence>
<keyword evidence="6" id="KW-0808">Transferase</keyword>
<dbReference type="SMART" id="SM00280">
    <property type="entry name" value="KAZAL"/>
    <property type="match status" value="2"/>
</dbReference>
<feature type="domain" description="Protein kinase" evidence="24">
    <location>
        <begin position="4"/>
        <end position="277"/>
    </location>
</feature>
<dbReference type="PROSITE" id="PS00022">
    <property type="entry name" value="EGF_1"/>
    <property type="match status" value="1"/>
</dbReference>
<evidence type="ECO:0000256" key="3">
    <source>
        <dbReference type="ARBA" id="ARBA00022527"/>
    </source>
</evidence>
<dbReference type="AlphaFoldDB" id="A0A498N7U1"/>
<dbReference type="STRING" id="84645.A0A498N7U1"/>
<feature type="domain" description="EGF-like" evidence="25">
    <location>
        <begin position="495"/>
        <end position="533"/>
    </location>
</feature>
<sequence length="625" mass="69061">MQKYEKLEKIGEGTYGTVFKAKNRETHEIVALKRVRLDDDDEGVPSSALREICLLKELKHKNIVRLHDVLHSDKKLTLVFEYCDQDLKKYFDSCNGDLDPEIVKSFMYQLLKGLAFCHSRNVLHRDLKPQNLLINRNGELKLADFGLARAFGIPVRCYSAEVVTLWYRPPDVLFGAKLYSTSIDMWSAGCIFAELANAGRPLFPAVPNVPSYYITCECRPETQQHWQRPTTVRVAMGKKVSKRRYTYIMLLGTALVRWTRPELSVFCLLTVILSPALGSVQSSHPQNTDCASGKGKGCLDLSEKKSDLRVCDATTCRYSGICQNNGGDIKCVCQFQCSKNYIPVCGSNGDTYQNECYLKQAACTQQRPISLASEGPCYPEYEGSGTDSGKKGSKCSNCKYGAECDEDAEDEDSCSCKIDCSGHNENPVCGTDGNSYHNPCLVREASCMKQEQIDVKHLGRCPDKDKAKKTEAGLPYKPEFPDPAKAGEGKGYGWMPVPCTGDYANYCVHGQCELNYGIASCRCDSGYTGTQCDEIADFNILYVVPSGQKLHYVLIAAIIGAVQIAIIVAVVMCITRKGGASIFSRTSMKLQSEGESVSSKRLPGPTTAPRSHNPCAPTELHCSRN</sequence>
<evidence type="ECO:0000313" key="28">
    <source>
        <dbReference type="Proteomes" id="UP000290572"/>
    </source>
</evidence>
<comment type="similarity">
    <text evidence="2">Belongs to the protein kinase superfamily. CMGC Ser/Thr protein kinase family. CDC2/CDKX subfamily.</text>
</comment>
<evidence type="ECO:0000259" key="25">
    <source>
        <dbReference type="PROSITE" id="PS50026"/>
    </source>
</evidence>
<comment type="caution">
    <text evidence="20">Lacks conserved residue(s) required for the propagation of feature annotation.</text>
</comment>
<keyword evidence="28" id="KW-1185">Reference proteome</keyword>
<dbReference type="GO" id="GO:0004693">
    <property type="term" value="F:cyclin-dependent protein serine/threonine kinase activity"/>
    <property type="evidence" value="ECO:0007669"/>
    <property type="project" value="TreeGrafter"/>
</dbReference>
<proteinExistence type="evidence at protein level"/>
<evidence type="ECO:0000256" key="23">
    <source>
        <dbReference type="SAM" id="Phobius"/>
    </source>
</evidence>
<keyword evidence="13 23" id="KW-1133">Transmembrane helix</keyword>
<dbReference type="GO" id="GO:0005524">
    <property type="term" value="F:ATP binding"/>
    <property type="evidence" value="ECO:0007669"/>
    <property type="project" value="UniProtKB-UniRule"/>
</dbReference>
<dbReference type="PROSITE" id="PS00107">
    <property type="entry name" value="PROTEIN_KINASE_ATP"/>
    <property type="match status" value="1"/>
</dbReference>
<evidence type="ECO:0007829" key="29">
    <source>
        <dbReference type="PeptideAtlas" id="A0A498N7U1"/>
    </source>
</evidence>
<dbReference type="InterPro" id="IPR000719">
    <property type="entry name" value="Prot_kinase_dom"/>
</dbReference>
<dbReference type="FunFam" id="3.30.60.30:FF:000020">
    <property type="entry name" value="tomoregulin-2 isoform X2"/>
    <property type="match status" value="1"/>
</dbReference>
<keyword evidence="9" id="KW-0677">Repeat</keyword>
<dbReference type="Pfam" id="PF00069">
    <property type="entry name" value="Pkinase"/>
    <property type="match status" value="1"/>
</dbReference>
<keyword evidence="11" id="KW-0418">Kinase</keyword>
<dbReference type="PANTHER" id="PTHR24056">
    <property type="entry name" value="CELL DIVISION PROTEIN KINASE"/>
    <property type="match status" value="1"/>
</dbReference>
<feature type="domain" description="Kazal-like" evidence="26">
    <location>
        <begin position="408"/>
        <end position="463"/>
    </location>
</feature>
<evidence type="ECO:0000256" key="13">
    <source>
        <dbReference type="ARBA" id="ARBA00022989"/>
    </source>
</evidence>
<keyword evidence="14 23" id="KW-0472">Membrane</keyword>
<dbReference type="InterPro" id="IPR008271">
    <property type="entry name" value="Ser/Thr_kinase_AS"/>
</dbReference>
<dbReference type="FunFam" id="3.30.200.20:FF:000144">
    <property type="entry name" value="Cyclin-dependent kinase 5"/>
    <property type="match status" value="1"/>
</dbReference>
<comment type="subcellular location">
    <subcellularLocation>
        <location evidence="1">Membrane</location>
        <topology evidence="1">Single-pass type I membrane protein</topology>
    </subcellularLocation>
</comment>
<comment type="similarity">
    <text evidence="18">Belongs to the tomoregulin family.</text>
</comment>
<dbReference type="Gene3D" id="2.10.25.10">
    <property type="entry name" value="Laminin"/>
    <property type="match status" value="1"/>
</dbReference>